<dbReference type="SUPFAM" id="SSF57924">
    <property type="entry name" value="Inhibitor of apoptosis (IAP) repeat"/>
    <property type="match status" value="1"/>
</dbReference>
<dbReference type="GO" id="GO:0008270">
    <property type="term" value="F:zinc ion binding"/>
    <property type="evidence" value="ECO:0007669"/>
    <property type="project" value="InterPro"/>
</dbReference>
<dbReference type="STRING" id="131310.A0A0N4Z8S4"/>
<dbReference type="WBParaSite" id="PTRK_0000370800.1">
    <property type="protein sequence ID" value="PTRK_0000370800.1"/>
    <property type="gene ID" value="PTRK_0000370800"/>
</dbReference>
<reference evidence="6" key="1">
    <citation type="submission" date="2017-02" db="UniProtKB">
        <authorList>
            <consortium name="WormBaseParasite"/>
        </authorList>
    </citation>
    <scope>IDENTIFICATION</scope>
</reference>
<organism evidence="5 6">
    <name type="scientific">Parastrongyloides trichosuri</name>
    <name type="common">Possum-specific nematode worm</name>
    <dbReference type="NCBI Taxonomy" id="131310"/>
    <lineage>
        <taxon>Eukaryota</taxon>
        <taxon>Metazoa</taxon>
        <taxon>Ecdysozoa</taxon>
        <taxon>Nematoda</taxon>
        <taxon>Chromadorea</taxon>
        <taxon>Rhabditida</taxon>
        <taxon>Tylenchina</taxon>
        <taxon>Panagrolaimomorpha</taxon>
        <taxon>Strongyloidoidea</taxon>
        <taxon>Strongyloididae</taxon>
        <taxon>Parastrongyloides</taxon>
    </lineage>
</organism>
<dbReference type="Pfam" id="PF07967">
    <property type="entry name" value="zf-C3HC"/>
    <property type="match status" value="1"/>
</dbReference>
<dbReference type="InterPro" id="IPR012935">
    <property type="entry name" value="NuBaID_N"/>
</dbReference>
<comment type="subcellular location">
    <subcellularLocation>
        <location evidence="1">Nucleus</location>
    </subcellularLocation>
</comment>
<keyword evidence="5" id="KW-1185">Reference proteome</keyword>
<dbReference type="AlphaFoldDB" id="A0A0N4Z8S4"/>
<keyword evidence="2" id="KW-0539">Nucleus</keyword>
<accession>A0A0N4Z8S4</accession>
<evidence type="ECO:0000313" key="6">
    <source>
        <dbReference type="WBParaSite" id="PTRK_0000370800.1"/>
    </source>
</evidence>
<evidence type="ECO:0000259" key="4">
    <source>
        <dbReference type="Pfam" id="PF07967"/>
    </source>
</evidence>
<evidence type="ECO:0000256" key="1">
    <source>
        <dbReference type="ARBA" id="ARBA00004123"/>
    </source>
</evidence>
<proteinExistence type="predicted"/>
<evidence type="ECO:0000256" key="3">
    <source>
        <dbReference type="SAM" id="MobiDB-lite"/>
    </source>
</evidence>
<feature type="region of interest" description="Disordered" evidence="3">
    <location>
        <begin position="1"/>
        <end position="22"/>
    </location>
</feature>
<dbReference type="Proteomes" id="UP000038045">
    <property type="component" value="Unplaced"/>
</dbReference>
<evidence type="ECO:0000313" key="5">
    <source>
        <dbReference type="Proteomes" id="UP000038045"/>
    </source>
</evidence>
<sequence>MDTSLSTENEADNQKSNDIQNNENVNEKIVDFNESIKVAEKATKCMDEYILFGTSSYTESYRKDKDALRKRLKTYLSKNWKITSQKITPLQCALLGWISISGDYLQCSSCKKCVSLKFVNGSRRNSLSYHENIQILKKELRSSHKNYCRQRLLFNYNQLEKCYSMLTECDIQECKRSFTGYEDISWDFLNSSIDKNGSVKEYLANCGFYFEGEYVKCFKCFYDVSVKKKNFLNPKIHHKPWCPLLLFNNISKDDHIVKGTPFTTLNRLQYLIKELKDDSLKVNQEKNEPKNKGK</sequence>
<dbReference type="GO" id="GO:0005634">
    <property type="term" value="C:nucleus"/>
    <property type="evidence" value="ECO:0007669"/>
    <property type="project" value="UniProtKB-SubCell"/>
</dbReference>
<feature type="domain" description="C3HC-type" evidence="4">
    <location>
        <begin position="64"/>
        <end position="150"/>
    </location>
</feature>
<protein>
    <submittedName>
        <fullName evidence="6">C3HC-type domain-containing protein</fullName>
    </submittedName>
</protein>
<name>A0A0N4Z8S4_PARTI</name>
<dbReference type="PANTHER" id="PTHR15835">
    <property type="entry name" value="NUCLEAR-INTERACTING PARTNER OF ALK"/>
    <property type="match status" value="1"/>
</dbReference>
<evidence type="ECO:0000256" key="2">
    <source>
        <dbReference type="ARBA" id="ARBA00023242"/>
    </source>
</evidence>
<dbReference type="PANTHER" id="PTHR15835:SF6">
    <property type="entry name" value="ZINC FINGER C3HC-TYPE PROTEIN 1"/>
    <property type="match status" value="1"/>
</dbReference>